<name>A0A0A9FGC4_ARUDO</name>
<sequence>MFFSGPSWNVTSYRRYIFAKRNNLIDLDVIIRFQSHIFTLTFNVTLSTIFFLPWNLVVTNWK</sequence>
<reference evidence="2" key="1">
    <citation type="submission" date="2014-09" db="EMBL/GenBank/DDBJ databases">
        <authorList>
            <person name="Magalhaes I.L.F."/>
            <person name="Oliveira U."/>
            <person name="Santos F.R."/>
            <person name="Vidigal T.H.D.A."/>
            <person name="Brescovit A.D."/>
            <person name="Santos A.J."/>
        </authorList>
    </citation>
    <scope>NUCLEOTIDE SEQUENCE</scope>
    <source>
        <tissue evidence="2">Shoot tissue taken approximately 20 cm above the soil surface</tissue>
    </source>
</reference>
<keyword evidence="1" id="KW-1133">Transmembrane helix</keyword>
<evidence type="ECO:0000256" key="1">
    <source>
        <dbReference type="SAM" id="Phobius"/>
    </source>
</evidence>
<reference evidence="2" key="2">
    <citation type="journal article" date="2015" name="Data Brief">
        <title>Shoot transcriptome of the giant reed, Arundo donax.</title>
        <authorList>
            <person name="Barrero R.A."/>
            <person name="Guerrero F.D."/>
            <person name="Moolhuijzen P."/>
            <person name="Goolsby J.A."/>
            <person name="Tidwell J."/>
            <person name="Bellgard S.E."/>
            <person name="Bellgard M.I."/>
        </authorList>
    </citation>
    <scope>NUCLEOTIDE SEQUENCE</scope>
    <source>
        <tissue evidence="2">Shoot tissue taken approximately 20 cm above the soil surface</tissue>
    </source>
</reference>
<keyword evidence="1" id="KW-0812">Transmembrane</keyword>
<dbReference type="EMBL" id="GBRH01188755">
    <property type="protein sequence ID" value="JAE09141.1"/>
    <property type="molecule type" value="Transcribed_RNA"/>
</dbReference>
<organism evidence="2">
    <name type="scientific">Arundo donax</name>
    <name type="common">Giant reed</name>
    <name type="synonym">Donax arundinaceus</name>
    <dbReference type="NCBI Taxonomy" id="35708"/>
    <lineage>
        <taxon>Eukaryota</taxon>
        <taxon>Viridiplantae</taxon>
        <taxon>Streptophyta</taxon>
        <taxon>Embryophyta</taxon>
        <taxon>Tracheophyta</taxon>
        <taxon>Spermatophyta</taxon>
        <taxon>Magnoliopsida</taxon>
        <taxon>Liliopsida</taxon>
        <taxon>Poales</taxon>
        <taxon>Poaceae</taxon>
        <taxon>PACMAD clade</taxon>
        <taxon>Arundinoideae</taxon>
        <taxon>Arundineae</taxon>
        <taxon>Arundo</taxon>
    </lineage>
</organism>
<accession>A0A0A9FGC4</accession>
<dbReference type="AlphaFoldDB" id="A0A0A9FGC4"/>
<proteinExistence type="predicted"/>
<keyword evidence="1" id="KW-0472">Membrane</keyword>
<evidence type="ECO:0000313" key="2">
    <source>
        <dbReference type="EMBL" id="JAE09141.1"/>
    </source>
</evidence>
<feature type="transmembrane region" description="Helical" evidence="1">
    <location>
        <begin position="37"/>
        <end position="58"/>
    </location>
</feature>
<protein>
    <submittedName>
        <fullName evidence="2">Uncharacterized protein</fullName>
    </submittedName>
</protein>